<dbReference type="Proteomes" id="UP001221898">
    <property type="component" value="Unassembled WGS sequence"/>
</dbReference>
<dbReference type="SMART" id="SM00248">
    <property type="entry name" value="ANK"/>
    <property type="match status" value="2"/>
</dbReference>
<dbReference type="Pfam" id="PF12796">
    <property type="entry name" value="Ank_2"/>
    <property type="match status" value="1"/>
</dbReference>
<keyword evidence="3" id="KW-1185">Reference proteome</keyword>
<dbReference type="EMBL" id="JAINUG010000032">
    <property type="protein sequence ID" value="KAJ8409062.1"/>
    <property type="molecule type" value="Genomic_DNA"/>
</dbReference>
<proteinExistence type="predicted"/>
<accession>A0AAD7WTV8</accession>
<dbReference type="InterPro" id="IPR002110">
    <property type="entry name" value="Ankyrin_rpt"/>
</dbReference>
<protein>
    <submittedName>
        <fullName evidence="2">Uncharacterized protein</fullName>
    </submittedName>
</protein>
<name>A0AAD7WTV8_9TELE</name>
<evidence type="ECO:0000256" key="1">
    <source>
        <dbReference type="SAM" id="MobiDB-lite"/>
    </source>
</evidence>
<comment type="caution">
    <text evidence="2">The sequence shown here is derived from an EMBL/GenBank/DDBJ whole genome shotgun (WGS) entry which is preliminary data.</text>
</comment>
<evidence type="ECO:0000313" key="2">
    <source>
        <dbReference type="EMBL" id="KAJ8409062.1"/>
    </source>
</evidence>
<organism evidence="2 3">
    <name type="scientific">Aldrovandia affinis</name>
    <dbReference type="NCBI Taxonomy" id="143900"/>
    <lineage>
        <taxon>Eukaryota</taxon>
        <taxon>Metazoa</taxon>
        <taxon>Chordata</taxon>
        <taxon>Craniata</taxon>
        <taxon>Vertebrata</taxon>
        <taxon>Euteleostomi</taxon>
        <taxon>Actinopterygii</taxon>
        <taxon>Neopterygii</taxon>
        <taxon>Teleostei</taxon>
        <taxon>Notacanthiformes</taxon>
        <taxon>Halosauridae</taxon>
        <taxon>Aldrovandia</taxon>
    </lineage>
</organism>
<reference evidence="2" key="1">
    <citation type="journal article" date="2023" name="Science">
        <title>Genome structures resolve the early diversification of teleost fishes.</title>
        <authorList>
            <person name="Parey E."/>
            <person name="Louis A."/>
            <person name="Montfort J."/>
            <person name="Bouchez O."/>
            <person name="Roques C."/>
            <person name="Iampietro C."/>
            <person name="Lluch J."/>
            <person name="Castinel A."/>
            <person name="Donnadieu C."/>
            <person name="Desvignes T."/>
            <person name="Floi Bucao C."/>
            <person name="Jouanno E."/>
            <person name="Wen M."/>
            <person name="Mejri S."/>
            <person name="Dirks R."/>
            <person name="Jansen H."/>
            <person name="Henkel C."/>
            <person name="Chen W.J."/>
            <person name="Zahm M."/>
            <person name="Cabau C."/>
            <person name="Klopp C."/>
            <person name="Thompson A.W."/>
            <person name="Robinson-Rechavi M."/>
            <person name="Braasch I."/>
            <person name="Lecointre G."/>
            <person name="Bobe J."/>
            <person name="Postlethwait J.H."/>
            <person name="Berthelot C."/>
            <person name="Roest Crollius H."/>
            <person name="Guiguen Y."/>
        </authorList>
    </citation>
    <scope>NUCLEOTIDE SEQUENCE</scope>
    <source>
        <strain evidence="2">NC1722</strain>
    </source>
</reference>
<dbReference type="Gene3D" id="1.25.40.20">
    <property type="entry name" value="Ankyrin repeat-containing domain"/>
    <property type="match status" value="1"/>
</dbReference>
<gene>
    <name evidence="2" type="ORF">AAFF_G00240830</name>
</gene>
<dbReference type="AlphaFoldDB" id="A0AAD7WTV8"/>
<dbReference type="SUPFAM" id="SSF48403">
    <property type="entry name" value="Ankyrin repeat"/>
    <property type="match status" value="1"/>
</dbReference>
<sequence length="210" mass="23397">MALSSVSMSSSSGPTLEFEDYSLYSSLTENELIELAIERSLAEANTSGDQAGLDKVPALQVRQNPVRQNPSIRRTIPPHQQNVAPPANPPQRELPCEKIENIEAHFVTGSGKRMIRWRRYDGSLQVAPEPTDEADPLFKAIWEGNVETVKELVKRSARSVTEPYRDGWIALHEAAHYGQKQCLGILLRAHPGTINKQSQKNEPPLPSREP</sequence>
<evidence type="ECO:0000313" key="3">
    <source>
        <dbReference type="Proteomes" id="UP001221898"/>
    </source>
</evidence>
<feature type="region of interest" description="Disordered" evidence="1">
    <location>
        <begin position="70"/>
        <end position="90"/>
    </location>
</feature>
<dbReference type="InterPro" id="IPR036770">
    <property type="entry name" value="Ankyrin_rpt-contain_sf"/>
</dbReference>